<feature type="binding site" evidence="14">
    <location>
        <position position="192"/>
    </location>
    <ligand>
        <name>Mg(2+)</name>
        <dbReference type="ChEBI" id="CHEBI:18420"/>
        <label>1</label>
    </ligand>
</feature>
<feature type="binding site" evidence="13">
    <location>
        <begin position="195"/>
        <end position="197"/>
    </location>
    <ligand>
        <name>ATP</name>
        <dbReference type="ChEBI" id="CHEBI:30616"/>
    </ligand>
</feature>
<evidence type="ECO:0000256" key="3">
    <source>
        <dbReference type="ARBA" id="ARBA00012937"/>
    </source>
</evidence>
<comment type="cofactor">
    <cofactor evidence="14">
        <name>Mg(2+)</name>
        <dbReference type="ChEBI" id="CHEBI:18420"/>
    </cofactor>
    <text evidence="14">Binds 2 Mg(2+) ions per subunit.</text>
</comment>
<dbReference type="Proteomes" id="UP000885779">
    <property type="component" value="Unassembled WGS sequence"/>
</dbReference>
<keyword evidence="9 13" id="KW-0067">ATP-binding</keyword>
<gene>
    <name evidence="20" type="primary">glnA</name>
    <name evidence="20" type="ORF">ENK44_09040</name>
</gene>
<dbReference type="InterPro" id="IPR027303">
    <property type="entry name" value="Gln_synth_gly_rich_site"/>
</dbReference>
<feature type="binding site" evidence="12">
    <location>
        <begin position="236"/>
        <end position="237"/>
    </location>
    <ligand>
        <name>L-glutamate</name>
        <dbReference type="ChEBI" id="CHEBI:29985"/>
    </ligand>
</feature>
<comment type="subcellular location">
    <subcellularLocation>
        <location evidence="1">Cytoplasm</location>
    </subcellularLocation>
</comment>
<evidence type="ECO:0000256" key="12">
    <source>
        <dbReference type="PIRSR" id="PIRSR604809-1"/>
    </source>
</evidence>
<dbReference type="Gene3D" id="3.30.590.10">
    <property type="entry name" value="Glutamine synthetase/guanido kinase, catalytic domain"/>
    <property type="match status" value="1"/>
</dbReference>
<dbReference type="AlphaFoldDB" id="A0A7V4WUZ1"/>
<reference evidence="20" key="1">
    <citation type="journal article" date="2020" name="mSystems">
        <title>Genome- and Community-Level Interaction Insights into Carbon Utilization and Element Cycling Functions of Hydrothermarchaeota in Hydrothermal Sediment.</title>
        <authorList>
            <person name="Zhou Z."/>
            <person name="Liu Y."/>
            <person name="Xu W."/>
            <person name="Pan J."/>
            <person name="Luo Z.H."/>
            <person name="Li M."/>
        </authorList>
    </citation>
    <scope>NUCLEOTIDE SEQUENCE [LARGE SCALE GENOMIC DNA]</scope>
    <source>
        <strain evidence="20">HyVt-577</strain>
    </source>
</reference>
<evidence type="ECO:0000256" key="4">
    <source>
        <dbReference type="ARBA" id="ARBA00021364"/>
    </source>
</evidence>
<dbReference type="PROSITE" id="PS51986">
    <property type="entry name" value="GS_BETA_GRASP"/>
    <property type="match status" value="1"/>
</dbReference>
<evidence type="ECO:0000256" key="1">
    <source>
        <dbReference type="ARBA" id="ARBA00004496"/>
    </source>
</evidence>
<comment type="similarity">
    <text evidence="2 15 16">Belongs to the glutamine synthetase family.</text>
</comment>
<dbReference type="GO" id="GO:0004356">
    <property type="term" value="F:glutamine synthetase activity"/>
    <property type="evidence" value="ECO:0007669"/>
    <property type="project" value="UniProtKB-EC"/>
</dbReference>
<feature type="domain" description="GS beta-grasp" evidence="18">
    <location>
        <begin position="13"/>
        <end position="98"/>
    </location>
</feature>
<proteinExistence type="inferred from homology"/>
<feature type="binding site" evidence="12">
    <location>
        <position position="294"/>
    </location>
    <ligand>
        <name>L-glutamate</name>
        <dbReference type="ChEBI" id="CHEBI:29985"/>
    </ligand>
</feature>
<dbReference type="PROSITE" id="PS00181">
    <property type="entry name" value="GLNA_ATP"/>
    <property type="match status" value="1"/>
</dbReference>
<dbReference type="PROSITE" id="PS51987">
    <property type="entry name" value="GS_CATALYTIC"/>
    <property type="match status" value="1"/>
</dbReference>
<feature type="binding site" evidence="12">
    <location>
        <position position="331"/>
    </location>
    <ligand>
        <name>L-glutamate</name>
        <dbReference type="ChEBI" id="CHEBI:29985"/>
    </ligand>
</feature>
<feature type="binding site" evidence="14">
    <location>
        <position position="130"/>
    </location>
    <ligand>
        <name>Mg(2+)</name>
        <dbReference type="ChEBI" id="CHEBI:18420"/>
        <label>1</label>
    </ligand>
</feature>
<evidence type="ECO:0000256" key="10">
    <source>
        <dbReference type="ARBA" id="ARBA00022842"/>
    </source>
</evidence>
<feature type="binding site" evidence="14">
    <location>
        <position position="185"/>
    </location>
    <ligand>
        <name>Mg(2+)</name>
        <dbReference type="ChEBI" id="CHEBI:18420"/>
        <label>1</label>
    </ligand>
</feature>
<dbReference type="FunFam" id="3.10.20.70:FF:000005">
    <property type="entry name" value="Glutamine synthetase"/>
    <property type="match status" value="1"/>
</dbReference>
<feature type="binding site" evidence="13">
    <location>
        <begin position="243"/>
        <end position="245"/>
    </location>
    <ligand>
        <name>ATP</name>
        <dbReference type="ChEBI" id="CHEBI:30616"/>
    </ligand>
</feature>
<keyword evidence="8 13" id="KW-0547">Nucleotide-binding</keyword>
<evidence type="ECO:0000256" key="16">
    <source>
        <dbReference type="RuleBase" id="RU000384"/>
    </source>
</evidence>
<feature type="binding site" evidence="12">
    <location>
        <position position="300"/>
    </location>
    <ligand>
        <name>L-glutamate</name>
        <dbReference type="ChEBI" id="CHEBI:29985"/>
    </ligand>
</feature>
<feature type="binding site" evidence="14">
    <location>
        <position position="128"/>
    </location>
    <ligand>
        <name>Mg(2+)</name>
        <dbReference type="ChEBI" id="CHEBI:18420"/>
        <label>1</label>
    </ligand>
</feature>
<dbReference type="FunFam" id="3.30.590.10:FF:000003">
    <property type="entry name" value="Glutamine synthetase 2"/>
    <property type="match status" value="1"/>
</dbReference>
<dbReference type="PANTHER" id="PTHR43785">
    <property type="entry name" value="GAMMA-GLUTAMYLPUTRESCINE SYNTHETASE"/>
    <property type="match status" value="1"/>
</dbReference>
<evidence type="ECO:0000256" key="9">
    <source>
        <dbReference type="ARBA" id="ARBA00022840"/>
    </source>
</evidence>
<feature type="domain" description="GS catalytic" evidence="19">
    <location>
        <begin position="105"/>
        <end position="440"/>
    </location>
</feature>
<evidence type="ECO:0000259" key="18">
    <source>
        <dbReference type="PROSITE" id="PS51986"/>
    </source>
</evidence>
<dbReference type="NCBIfam" id="TIGR00653">
    <property type="entry name" value="GlnA"/>
    <property type="match status" value="1"/>
</dbReference>
<evidence type="ECO:0000256" key="5">
    <source>
        <dbReference type="ARBA" id="ARBA00022490"/>
    </source>
</evidence>
<evidence type="ECO:0000256" key="15">
    <source>
        <dbReference type="PROSITE-ProRule" id="PRU01330"/>
    </source>
</evidence>
<dbReference type="Pfam" id="PF00120">
    <property type="entry name" value="Gln-synt_C"/>
    <property type="match status" value="1"/>
</dbReference>
<feature type="binding site" evidence="13">
    <location>
        <position position="180"/>
    </location>
    <ligand>
        <name>ATP</name>
        <dbReference type="ChEBI" id="CHEBI:30616"/>
    </ligand>
</feature>
<dbReference type="InterPro" id="IPR036651">
    <property type="entry name" value="Gln_synt_N_sf"/>
</dbReference>
<dbReference type="InterPro" id="IPR008146">
    <property type="entry name" value="Gln_synth_cat_dom"/>
</dbReference>
<dbReference type="PANTHER" id="PTHR43785:SF12">
    <property type="entry name" value="TYPE-1 GLUTAMINE SYNTHETASE 2"/>
    <property type="match status" value="1"/>
</dbReference>
<feature type="binding site" evidence="13">
    <location>
        <position position="312"/>
    </location>
    <ligand>
        <name>ATP</name>
        <dbReference type="ChEBI" id="CHEBI:30616"/>
    </ligand>
</feature>
<evidence type="ECO:0000256" key="7">
    <source>
        <dbReference type="ARBA" id="ARBA00022723"/>
    </source>
</evidence>
<evidence type="ECO:0000259" key="19">
    <source>
        <dbReference type="PROSITE" id="PS51987"/>
    </source>
</evidence>
<feature type="binding site" evidence="14">
    <location>
        <position position="241"/>
    </location>
    <ligand>
        <name>Mg(2+)</name>
        <dbReference type="ChEBI" id="CHEBI:18420"/>
        <label>1</label>
    </ligand>
</feature>
<evidence type="ECO:0000256" key="8">
    <source>
        <dbReference type="ARBA" id="ARBA00022741"/>
    </source>
</evidence>
<dbReference type="GO" id="GO:0005737">
    <property type="term" value="C:cytoplasm"/>
    <property type="evidence" value="ECO:0007669"/>
    <property type="project" value="UniProtKB-SubCell"/>
</dbReference>
<dbReference type="SUPFAM" id="SSF54368">
    <property type="entry name" value="Glutamine synthetase, N-terminal domain"/>
    <property type="match status" value="1"/>
</dbReference>
<keyword evidence="6 17" id="KW-0436">Ligase</keyword>
<comment type="catalytic activity">
    <reaction evidence="11 17">
        <text>L-glutamate + NH4(+) + ATP = L-glutamine + ADP + phosphate + H(+)</text>
        <dbReference type="Rhea" id="RHEA:16169"/>
        <dbReference type="ChEBI" id="CHEBI:15378"/>
        <dbReference type="ChEBI" id="CHEBI:28938"/>
        <dbReference type="ChEBI" id="CHEBI:29985"/>
        <dbReference type="ChEBI" id="CHEBI:30616"/>
        <dbReference type="ChEBI" id="CHEBI:43474"/>
        <dbReference type="ChEBI" id="CHEBI:58359"/>
        <dbReference type="ChEBI" id="CHEBI:456216"/>
        <dbReference type="EC" id="6.3.1.2"/>
    </reaction>
</comment>
<sequence>MTRDQILKTLKDENVRFLRLQFSDIFGINKNVEVPYSQFEKALDGEIMFDGSSIEGFSRIEESDQLLVPDYETFRVLPWENAQGKIARIICDIKNPDGSAFEGCVRTTLKRVCDKAAKMGYNMQAGPEAEFFLFLLNEDGVATNVTHDSAGYFDLAPIDLGEEARQEMVNVLQLMGFEVEAAHHEVAEGQHEIDFKYDDALKTADNVSTFKYVVRRVAHDYGLHATFMPKPIFGINGSGMHTHMSLFKGEENAFFDPNADYQLSEVARQYIAGLLKHAKSYVAITNPLVNSYKRLVPGYEAPINVAWSEHNRSPMIRVPAKRGKSTRVEVRMPDPSCNPYLAFAVMLAAGLDGIENKLVSPPPVNKNIFAMSQREKRRLKIEPLPSNMLKAVEQFEKSKLMRETLGDHIYFHFINAKKQEWSSYISQVHQWELERYLSYY</sequence>
<dbReference type="GO" id="GO:0046872">
    <property type="term" value="F:metal ion binding"/>
    <property type="evidence" value="ECO:0007669"/>
    <property type="project" value="UniProtKB-KW"/>
</dbReference>
<dbReference type="Gene3D" id="3.10.20.70">
    <property type="entry name" value="Glutamine synthetase, N-terminal domain"/>
    <property type="match status" value="1"/>
</dbReference>
<feature type="binding site" evidence="12">
    <location>
        <position position="312"/>
    </location>
    <ligand>
        <name>L-glutamate</name>
        <dbReference type="ChEBI" id="CHEBI:29985"/>
    </ligand>
</feature>
<dbReference type="PROSITE" id="PS00180">
    <property type="entry name" value="GLNA_1"/>
    <property type="match status" value="1"/>
</dbReference>
<keyword evidence="10 14" id="KW-0460">Magnesium</keyword>
<protein>
    <recommendedName>
        <fullName evidence="4 17">Glutamine synthetase</fullName>
        <ecNumber evidence="3 17">6.3.1.2</ecNumber>
    </recommendedName>
</protein>
<name>A0A7V4WUZ1_CALAY</name>
<evidence type="ECO:0000256" key="13">
    <source>
        <dbReference type="PIRSR" id="PIRSR604809-2"/>
    </source>
</evidence>
<evidence type="ECO:0000256" key="14">
    <source>
        <dbReference type="PIRSR" id="PIRSR604809-3"/>
    </source>
</evidence>
<evidence type="ECO:0000256" key="11">
    <source>
        <dbReference type="ARBA" id="ARBA00049436"/>
    </source>
</evidence>
<dbReference type="InterPro" id="IPR027302">
    <property type="entry name" value="Gln_synth_N_conserv_site"/>
</dbReference>
<feature type="binding site" evidence="14">
    <location>
        <position position="329"/>
    </location>
    <ligand>
        <name>Mg(2+)</name>
        <dbReference type="ChEBI" id="CHEBI:18420"/>
        <label>1</label>
    </ligand>
</feature>
<dbReference type="InterPro" id="IPR004809">
    <property type="entry name" value="Gln_synth_I"/>
</dbReference>
<dbReference type="GO" id="GO:0005524">
    <property type="term" value="F:ATP binding"/>
    <property type="evidence" value="ECO:0007669"/>
    <property type="project" value="UniProtKB-KW"/>
</dbReference>
<evidence type="ECO:0000256" key="6">
    <source>
        <dbReference type="ARBA" id="ARBA00022598"/>
    </source>
</evidence>
<feature type="binding site" evidence="13">
    <location>
        <position position="324"/>
    </location>
    <ligand>
        <name>ATP</name>
        <dbReference type="ChEBI" id="CHEBI:30616"/>
    </ligand>
</feature>
<dbReference type="SMART" id="SM01230">
    <property type="entry name" value="Gln-synt_C"/>
    <property type="match status" value="1"/>
</dbReference>
<organism evidence="20">
    <name type="scientific">Caldithrix abyssi</name>
    <dbReference type="NCBI Taxonomy" id="187145"/>
    <lineage>
        <taxon>Bacteria</taxon>
        <taxon>Pseudomonadati</taxon>
        <taxon>Calditrichota</taxon>
        <taxon>Calditrichia</taxon>
        <taxon>Calditrichales</taxon>
        <taxon>Calditrichaceae</taxon>
        <taxon>Caldithrix</taxon>
    </lineage>
</organism>
<dbReference type="Pfam" id="PF03951">
    <property type="entry name" value="Gln-synt_N"/>
    <property type="match status" value="1"/>
</dbReference>
<evidence type="ECO:0000313" key="20">
    <source>
        <dbReference type="EMBL" id="HGY55834.1"/>
    </source>
</evidence>
<evidence type="ECO:0000256" key="17">
    <source>
        <dbReference type="RuleBase" id="RU004356"/>
    </source>
</evidence>
<accession>A0A7V4WUZ1</accession>
<keyword evidence="5" id="KW-0963">Cytoplasm</keyword>
<keyword evidence="7 14" id="KW-0479">Metal-binding</keyword>
<dbReference type="GO" id="GO:0006542">
    <property type="term" value="P:glutamine biosynthetic process"/>
    <property type="evidence" value="ECO:0007669"/>
    <property type="project" value="InterPro"/>
</dbReference>
<evidence type="ECO:0000256" key="2">
    <source>
        <dbReference type="ARBA" id="ARBA00009897"/>
    </source>
</evidence>
<dbReference type="InterPro" id="IPR008147">
    <property type="entry name" value="Gln_synt_N"/>
</dbReference>
<dbReference type="InterPro" id="IPR014746">
    <property type="entry name" value="Gln_synth/guanido_kin_cat_dom"/>
</dbReference>
<dbReference type="EC" id="6.3.1.2" evidence="3 17"/>
<dbReference type="EMBL" id="DRQG01000085">
    <property type="protein sequence ID" value="HGY55834.1"/>
    <property type="molecule type" value="Genomic_DNA"/>
</dbReference>
<dbReference type="SUPFAM" id="SSF55931">
    <property type="entry name" value="Glutamine synthetase/guanido kinase"/>
    <property type="match status" value="1"/>
</dbReference>
<comment type="caution">
    <text evidence="20">The sequence shown here is derived from an EMBL/GenBank/DDBJ whole genome shotgun (WGS) entry which is preliminary data.</text>
</comment>